<dbReference type="InterPro" id="IPR010095">
    <property type="entry name" value="Cas12f1-like_TNB"/>
</dbReference>
<keyword evidence="5" id="KW-1185">Reference proteome</keyword>
<dbReference type="OrthoDB" id="5876637at2759"/>
<feature type="region of interest" description="Disordered" evidence="2">
    <location>
        <begin position="177"/>
        <end position="227"/>
    </location>
</feature>
<dbReference type="Pfam" id="PF07282">
    <property type="entry name" value="Cas12f1-like_TNB"/>
    <property type="match status" value="1"/>
</dbReference>
<feature type="domain" description="Cas12f1-like TNB" evidence="3">
    <location>
        <begin position="108"/>
        <end position="163"/>
    </location>
</feature>
<evidence type="ECO:0000313" key="4">
    <source>
        <dbReference type="EMBL" id="KAF9965856.1"/>
    </source>
</evidence>
<feature type="region of interest" description="Disordered" evidence="2">
    <location>
        <begin position="458"/>
        <end position="481"/>
    </location>
</feature>
<organism evidence="4 5">
    <name type="scientific">Mortierella alpina</name>
    <name type="common">Oleaginous fungus</name>
    <name type="synonym">Mortierella renispora</name>
    <dbReference type="NCBI Taxonomy" id="64518"/>
    <lineage>
        <taxon>Eukaryota</taxon>
        <taxon>Fungi</taxon>
        <taxon>Fungi incertae sedis</taxon>
        <taxon>Mucoromycota</taxon>
        <taxon>Mortierellomycotina</taxon>
        <taxon>Mortierellomycetes</taxon>
        <taxon>Mortierellales</taxon>
        <taxon>Mortierellaceae</taxon>
        <taxon>Mortierella</taxon>
    </lineage>
</organism>
<dbReference type="AlphaFoldDB" id="A0A9P6JDL9"/>
<gene>
    <name evidence="4" type="ORF">BGZ70_003967</name>
</gene>
<protein>
    <recommendedName>
        <fullName evidence="3">Cas12f1-like TNB domain-containing protein</fullName>
    </recommendedName>
</protein>
<proteinExistence type="predicted"/>
<dbReference type="EMBL" id="JAAAHY010000215">
    <property type="protein sequence ID" value="KAF9965856.1"/>
    <property type="molecule type" value="Genomic_DNA"/>
</dbReference>
<feature type="compositionally biased region" description="Basic and acidic residues" evidence="2">
    <location>
        <begin position="296"/>
        <end position="305"/>
    </location>
</feature>
<comment type="caution">
    <text evidence="4">The sequence shown here is derived from an EMBL/GenBank/DDBJ whole genome shotgun (WGS) entry which is preliminary data.</text>
</comment>
<evidence type="ECO:0000256" key="1">
    <source>
        <dbReference type="ARBA" id="ARBA00023125"/>
    </source>
</evidence>
<feature type="compositionally biased region" description="Acidic residues" evidence="2">
    <location>
        <begin position="395"/>
        <end position="404"/>
    </location>
</feature>
<dbReference type="GO" id="GO:0003677">
    <property type="term" value="F:DNA binding"/>
    <property type="evidence" value="ECO:0007669"/>
    <property type="project" value="UniProtKB-KW"/>
</dbReference>
<feature type="compositionally biased region" description="Acidic residues" evidence="2">
    <location>
        <begin position="465"/>
        <end position="475"/>
    </location>
</feature>
<accession>A0A9P6JDL9</accession>
<feature type="non-terminal residue" evidence="4">
    <location>
        <position position="481"/>
    </location>
</feature>
<keyword evidence="1" id="KW-0238">DNA-binding</keyword>
<sequence length="481" mass="53972">PASSISTPTMSATSTATSTSADNSQLVLSKLTSFYRSHWILKKSWDLKKAQRSLIDLSIKAILGLAGGSKGRKREVGERPVVICIGLASFNSQTGLASKHSRLERQLAKALGYLVLGAHEYFTSAKCPRLDCDNFLRQLKDRTKYCQRCKTYYDRDAVGSENIAWVCQAQIVDGRRPAKYKPRDEPTVEPSISQGKRKRPGGDLDQTAGTSKIRFDESPFKNAVSDTPKGFSRIMFKKESIAQRLKENKAGPSSEDFGYSKDKNKKNGKQGNSGTANDKASKKSAAQELRIMPGEKMGEFSRRVDDHMRDKMMKTTKDNTAAGSKKKKYFEKLKAKEQEKKLKAQEEKAYQEYETIHDKIRLNEVAEAPPSLTAVPKKRKNDEFMVNKKWKNTPGEEDFDDLVADVDKDKKRKAGDDDSAAAKKKSRLRNMTPAGRRIMEEERKQAIENYRLMKARKALERNPVQDDDADADDAEAAAAGY</sequence>
<dbReference type="Proteomes" id="UP000738359">
    <property type="component" value="Unassembled WGS sequence"/>
</dbReference>
<evidence type="ECO:0000256" key="2">
    <source>
        <dbReference type="SAM" id="MobiDB-lite"/>
    </source>
</evidence>
<evidence type="ECO:0000259" key="3">
    <source>
        <dbReference type="Pfam" id="PF07282"/>
    </source>
</evidence>
<dbReference type="PANTHER" id="PTHR21838">
    <property type="entry name" value="COILED-COIL DOMAIN-CONTAINING PROTEIN 137"/>
    <property type="match status" value="1"/>
</dbReference>
<feature type="compositionally biased region" description="Basic and acidic residues" evidence="2">
    <location>
        <begin position="177"/>
        <end position="186"/>
    </location>
</feature>
<dbReference type="PANTHER" id="PTHR21838:SF2">
    <property type="entry name" value="COILED-COIL DOMAIN-CONTAINING PROTEIN 137"/>
    <property type="match status" value="1"/>
</dbReference>
<reference evidence="4" key="1">
    <citation type="journal article" date="2020" name="Fungal Divers.">
        <title>Resolving the Mortierellaceae phylogeny through synthesis of multi-gene phylogenetics and phylogenomics.</title>
        <authorList>
            <person name="Vandepol N."/>
            <person name="Liber J."/>
            <person name="Desiro A."/>
            <person name="Na H."/>
            <person name="Kennedy M."/>
            <person name="Barry K."/>
            <person name="Grigoriev I.V."/>
            <person name="Miller A.N."/>
            <person name="O'Donnell K."/>
            <person name="Stajich J.E."/>
            <person name="Bonito G."/>
        </authorList>
    </citation>
    <scope>NUCLEOTIDE SEQUENCE</scope>
    <source>
        <strain evidence="4">CK1249</strain>
    </source>
</reference>
<name>A0A9P6JDL9_MORAP</name>
<dbReference type="GO" id="GO:0005634">
    <property type="term" value="C:nucleus"/>
    <property type="evidence" value="ECO:0007669"/>
    <property type="project" value="TreeGrafter"/>
</dbReference>
<dbReference type="InterPro" id="IPR026680">
    <property type="entry name" value="CCDC137"/>
</dbReference>
<evidence type="ECO:0000313" key="5">
    <source>
        <dbReference type="Proteomes" id="UP000738359"/>
    </source>
</evidence>
<feature type="region of interest" description="Disordered" evidence="2">
    <location>
        <begin position="243"/>
        <end position="305"/>
    </location>
</feature>
<feature type="region of interest" description="Disordered" evidence="2">
    <location>
        <begin position="386"/>
        <end position="441"/>
    </location>
</feature>